<comment type="caution">
    <text evidence="1">The sequence shown here is derived from an EMBL/GenBank/DDBJ whole genome shotgun (WGS) entry which is preliminary data.</text>
</comment>
<gene>
    <name evidence="1" type="ORF">GGE40_004499</name>
</gene>
<reference evidence="1 2" key="1">
    <citation type="submission" date="2020-08" db="EMBL/GenBank/DDBJ databases">
        <title>Genomic Encyclopedia of Type Strains, Phase IV (KMG-V): Genome sequencing to study the core and pangenomes of soil and plant-associated prokaryotes.</title>
        <authorList>
            <person name="Whitman W."/>
        </authorList>
    </citation>
    <scope>NUCLEOTIDE SEQUENCE [LARGE SCALE GENOMIC DNA]</scope>
    <source>
        <strain evidence="1 2">SEMIA 461</strain>
    </source>
</reference>
<keyword evidence="2" id="KW-1185">Reference proteome</keyword>
<dbReference type="Proteomes" id="UP000534590">
    <property type="component" value="Unassembled WGS sequence"/>
</dbReference>
<evidence type="ECO:0000313" key="2">
    <source>
        <dbReference type="Proteomes" id="UP000534590"/>
    </source>
</evidence>
<feature type="non-terminal residue" evidence="1">
    <location>
        <position position="1"/>
    </location>
</feature>
<dbReference type="EMBL" id="JACIHP010000005">
    <property type="protein sequence ID" value="MBB4492654.1"/>
    <property type="molecule type" value="Genomic_DNA"/>
</dbReference>
<sequence>VFRIMARSNFRSGKFHAYGQYTVKPENLRQAPSVSIKNFSELATEK</sequence>
<name>A0ABR6JCI3_AGRRD</name>
<evidence type="ECO:0000313" key="1">
    <source>
        <dbReference type="EMBL" id="MBB4492654.1"/>
    </source>
</evidence>
<proteinExistence type="predicted"/>
<accession>A0ABR6JCI3</accession>
<organism evidence="1 2">
    <name type="scientific">Agrobacterium radiobacter</name>
    <dbReference type="NCBI Taxonomy" id="362"/>
    <lineage>
        <taxon>Bacteria</taxon>
        <taxon>Pseudomonadati</taxon>
        <taxon>Pseudomonadota</taxon>
        <taxon>Alphaproteobacteria</taxon>
        <taxon>Hyphomicrobiales</taxon>
        <taxon>Rhizobiaceae</taxon>
        <taxon>Rhizobium/Agrobacterium group</taxon>
        <taxon>Agrobacterium</taxon>
        <taxon>Agrobacterium tumefaciens complex</taxon>
    </lineage>
</organism>
<protein>
    <submittedName>
        <fullName evidence="1">Uncharacterized protein</fullName>
    </submittedName>
</protein>